<reference evidence="2 3" key="1">
    <citation type="submission" date="2016-11" db="EMBL/GenBank/DDBJ databases">
        <authorList>
            <person name="Jaros S."/>
            <person name="Januszkiewicz K."/>
            <person name="Wedrychowicz H."/>
        </authorList>
    </citation>
    <scope>NUCLEOTIDE SEQUENCE [LARGE SCALE GENOMIC DNA]</scope>
    <source>
        <strain evidence="2 3">DSM 18772</strain>
    </source>
</reference>
<feature type="transmembrane region" description="Helical" evidence="1">
    <location>
        <begin position="38"/>
        <end position="60"/>
    </location>
</feature>
<sequence>MLAMQHFDTCHLLTLASIATVAILLIQGCRKLGNPANSLLTTPLAYLCFLSFPATLISWSLATTESTLENTVPLHLCDLASFACGFALLTRHKTMCELAYYWGLAGTVQGLLTPVIAYSFPHPLYLAFFWQHGVVVITALLLPLGLGWRPRKNSVLRIFLITQLYVVVAMSFNFAAGTNYGFLSAKPKTASLLDLLPAWPYYILVMEVICLAIFGLLYLPFRTKSLK</sequence>
<feature type="transmembrane region" description="Helical" evidence="1">
    <location>
        <begin position="124"/>
        <end position="146"/>
    </location>
</feature>
<feature type="transmembrane region" description="Helical" evidence="1">
    <location>
        <begin position="6"/>
        <end position="26"/>
    </location>
</feature>
<keyword evidence="1" id="KW-0812">Transmembrane</keyword>
<dbReference type="InParanoid" id="A0A1M6NEB5"/>
<dbReference type="EMBL" id="FQYR01000005">
    <property type="protein sequence ID" value="SHJ94092.1"/>
    <property type="molecule type" value="Genomic_DNA"/>
</dbReference>
<dbReference type="Proteomes" id="UP000184510">
    <property type="component" value="Unassembled WGS sequence"/>
</dbReference>
<dbReference type="STRING" id="1123071.SAMN02745181_2832"/>
<feature type="transmembrane region" description="Helical" evidence="1">
    <location>
        <begin position="98"/>
        <end position="118"/>
    </location>
</feature>
<dbReference type="NCBIfam" id="TIGR02206">
    <property type="entry name" value="intg_mem_TP0381"/>
    <property type="match status" value="1"/>
</dbReference>
<evidence type="ECO:0000256" key="1">
    <source>
        <dbReference type="SAM" id="Phobius"/>
    </source>
</evidence>
<evidence type="ECO:0000313" key="3">
    <source>
        <dbReference type="Proteomes" id="UP000184510"/>
    </source>
</evidence>
<accession>A0A1M6NEB5</accession>
<keyword evidence="1" id="KW-0472">Membrane</keyword>
<evidence type="ECO:0000313" key="2">
    <source>
        <dbReference type="EMBL" id="SHJ94092.1"/>
    </source>
</evidence>
<feature type="transmembrane region" description="Helical" evidence="1">
    <location>
        <begin position="158"/>
        <end position="181"/>
    </location>
</feature>
<name>A0A1M6NEB5_9BACT</name>
<dbReference type="AlphaFoldDB" id="A0A1M6NEB5"/>
<organism evidence="2 3">
    <name type="scientific">Rubritalea squalenifaciens DSM 18772</name>
    <dbReference type="NCBI Taxonomy" id="1123071"/>
    <lineage>
        <taxon>Bacteria</taxon>
        <taxon>Pseudomonadati</taxon>
        <taxon>Verrucomicrobiota</taxon>
        <taxon>Verrucomicrobiia</taxon>
        <taxon>Verrucomicrobiales</taxon>
        <taxon>Rubritaleaceae</taxon>
        <taxon>Rubritalea</taxon>
    </lineage>
</organism>
<gene>
    <name evidence="2" type="ORF">SAMN02745181_2832</name>
</gene>
<protein>
    <submittedName>
        <fullName evidence="2">Conserved hypothetical integral membrane protein TIGR02206</fullName>
    </submittedName>
</protein>
<keyword evidence="1" id="KW-1133">Transmembrane helix</keyword>
<dbReference type="InterPro" id="IPR011737">
    <property type="entry name" value="CHP02206_TP0381"/>
</dbReference>
<dbReference type="Pfam" id="PF14808">
    <property type="entry name" value="TMEM164"/>
    <property type="match status" value="1"/>
</dbReference>
<proteinExistence type="predicted"/>
<keyword evidence="3" id="KW-1185">Reference proteome</keyword>
<feature type="transmembrane region" description="Helical" evidence="1">
    <location>
        <begin position="201"/>
        <end position="221"/>
    </location>
</feature>